<dbReference type="SUPFAM" id="SSF47413">
    <property type="entry name" value="lambda repressor-like DNA-binding domains"/>
    <property type="match status" value="1"/>
</dbReference>
<accession>A0A9X2JLF5</accession>
<dbReference type="Gene3D" id="1.10.260.40">
    <property type="entry name" value="lambda repressor-like DNA-binding domains"/>
    <property type="match status" value="1"/>
</dbReference>
<sequence length="62" mass="7619">MNSYLKEFRKKKGLKQQEMADVLQISYSHYVKLENDFVNPSFELLKRIKEKYKDFNVNRLFK</sequence>
<name>A0A9X2JLF5_9LACO</name>
<dbReference type="GO" id="GO:0003677">
    <property type="term" value="F:DNA binding"/>
    <property type="evidence" value="ECO:0007669"/>
    <property type="project" value="InterPro"/>
</dbReference>
<dbReference type="Proteomes" id="UP001139006">
    <property type="component" value="Unassembled WGS sequence"/>
</dbReference>
<dbReference type="InterPro" id="IPR010982">
    <property type="entry name" value="Lambda_DNA-bd_dom_sf"/>
</dbReference>
<feature type="domain" description="HTH cro/C1-type" evidence="1">
    <location>
        <begin position="5"/>
        <end position="48"/>
    </location>
</feature>
<evidence type="ECO:0000259" key="1">
    <source>
        <dbReference type="PROSITE" id="PS50943"/>
    </source>
</evidence>
<dbReference type="SMART" id="SM00530">
    <property type="entry name" value="HTH_XRE"/>
    <property type="match status" value="1"/>
</dbReference>
<keyword evidence="3" id="KW-1185">Reference proteome</keyword>
<dbReference type="RefSeq" id="WP_275980005.1">
    <property type="nucleotide sequence ID" value="NZ_JAIULA010000010.1"/>
</dbReference>
<protein>
    <submittedName>
        <fullName evidence="2">Helix-turn-helix transcriptional regulator</fullName>
    </submittedName>
</protein>
<comment type="caution">
    <text evidence="2">The sequence shown here is derived from an EMBL/GenBank/DDBJ whole genome shotgun (WGS) entry which is preliminary data.</text>
</comment>
<organism evidence="2 3">
    <name type="scientific">Ligilactobacillus ubinensis</name>
    <dbReference type="NCBI Taxonomy" id="2876789"/>
    <lineage>
        <taxon>Bacteria</taxon>
        <taxon>Bacillati</taxon>
        <taxon>Bacillota</taxon>
        <taxon>Bacilli</taxon>
        <taxon>Lactobacillales</taxon>
        <taxon>Lactobacillaceae</taxon>
        <taxon>Ligilactobacillus</taxon>
    </lineage>
</organism>
<gene>
    <name evidence="2" type="ORF">LB941_06395</name>
</gene>
<proteinExistence type="predicted"/>
<dbReference type="EMBL" id="JAIULA010000010">
    <property type="protein sequence ID" value="MCP0886962.1"/>
    <property type="molecule type" value="Genomic_DNA"/>
</dbReference>
<evidence type="ECO:0000313" key="2">
    <source>
        <dbReference type="EMBL" id="MCP0886962.1"/>
    </source>
</evidence>
<reference evidence="2 3" key="1">
    <citation type="journal article" date="2023" name="Int. J. Syst. Evol. Microbiol.">
        <title>Ligilactobacillus ubinensis sp. nov., a novel species isolated from the wild ferment of a durian fruit (Durio zibethinus).</title>
        <authorList>
            <person name="Heng Y.C."/>
            <person name="Menon N."/>
            <person name="Chen B."/>
            <person name="Loo B.Z.L."/>
            <person name="Wong G.W.J."/>
            <person name="Lim A.C.H."/>
            <person name="Silvaraju S."/>
            <person name="Kittelmann S."/>
        </authorList>
    </citation>
    <scope>NUCLEOTIDE SEQUENCE [LARGE SCALE GENOMIC DNA]</scope>
    <source>
        <strain evidence="2 3">WILCCON 0076</strain>
    </source>
</reference>
<dbReference type="AlphaFoldDB" id="A0A9X2JLF5"/>
<dbReference type="PROSITE" id="PS50943">
    <property type="entry name" value="HTH_CROC1"/>
    <property type="match status" value="1"/>
</dbReference>
<dbReference type="CDD" id="cd00093">
    <property type="entry name" value="HTH_XRE"/>
    <property type="match status" value="1"/>
</dbReference>
<evidence type="ECO:0000313" key="3">
    <source>
        <dbReference type="Proteomes" id="UP001139006"/>
    </source>
</evidence>
<dbReference type="InterPro" id="IPR001387">
    <property type="entry name" value="Cro/C1-type_HTH"/>
</dbReference>
<dbReference type="Pfam" id="PF01381">
    <property type="entry name" value="HTH_3"/>
    <property type="match status" value="1"/>
</dbReference>